<evidence type="ECO:0000259" key="1">
    <source>
        <dbReference type="Pfam" id="PF22658"/>
    </source>
</evidence>
<dbReference type="KEGG" id="ege:EM595_p0520"/>
<dbReference type="InterPro" id="IPR058998">
    <property type="entry name" value="YycE-like_N"/>
</dbReference>
<gene>
    <name evidence="3" type="ORF">EM595_p0520</name>
</gene>
<reference evidence="4" key="1">
    <citation type="submission" date="2015-11" db="EMBL/GenBank/DDBJ databases">
        <authorList>
            <person name="Blom J."/>
        </authorList>
    </citation>
    <scope>NUCLEOTIDE SEQUENCE [LARGE SCALE GENOMIC DNA]</scope>
    <source>
        <plasmid evidence="4">pEM01</plasmid>
    </source>
</reference>
<evidence type="ECO:0000259" key="2">
    <source>
        <dbReference type="Pfam" id="PF22659"/>
    </source>
</evidence>
<geneLocation type="plasmid" evidence="4">
    <name>pEM01</name>
</geneLocation>
<evidence type="ECO:0000313" key="4">
    <source>
        <dbReference type="Proteomes" id="UP000059419"/>
    </source>
</evidence>
<dbReference type="Proteomes" id="UP000059419">
    <property type="component" value="Plasmid pEM01"/>
</dbReference>
<dbReference type="AlphaFoldDB" id="A0A0U5LA48"/>
<evidence type="ECO:0008006" key="5">
    <source>
        <dbReference type="Google" id="ProtNLM"/>
    </source>
</evidence>
<feature type="domain" description="YycE-like N-terminal" evidence="1">
    <location>
        <begin position="6"/>
        <end position="57"/>
    </location>
</feature>
<dbReference type="RefSeq" id="WP_067436877.1">
    <property type="nucleotide sequence ID" value="NZ_JACSXD010000005.1"/>
</dbReference>
<proteinExistence type="predicted"/>
<protein>
    <recommendedName>
        <fullName evidence="5">Prolyl endopeptidase</fullName>
    </recommendedName>
</protein>
<feature type="domain" description="YycE-like C-terminal" evidence="2">
    <location>
        <begin position="72"/>
        <end position="124"/>
    </location>
</feature>
<dbReference type="InterPro" id="IPR029068">
    <property type="entry name" value="Glyas_Bleomycin-R_OHBP_Dase"/>
</dbReference>
<dbReference type="OrthoDB" id="8018325at2"/>
<accession>A0A0U5LA48</accession>
<dbReference type="Pfam" id="PF22658">
    <property type="entry name" value="YycE-like_N"/>
    <property type="match status" value="1"/>
</dbReference>
<evidence type="ECO:0000313" key="3">
    <source>
        <dbReference type="EMBL" id="CUU26216.1"/>
    </source>
</evidence>
<dbReference type="InterPro" id="IPR058997">
    <property type="entry name" value="YycE-like_C"/>
</dbReference>
<dbReference type="SUPFAM" id="SSF54593">
    <property type="entry name" value="Glyoxalase/Bleomycin resistance protein/Dihydroxybiphenyl dioxygenase"/>
    <property type="match status" value="1"/>
</dbReference>
<dbReference type="Pfam" id="PF22659">
    <property type="entry name" value="YycE-like_C"/>
    <property type="match status" value="1"/>
</dbReference>
<keyword evidence="4" id="KW-1185">Reference proteome</keyword>
<dbReference type="Gene3D" id="3.10.180.10">
    <property type="entry name" value="2,3-Dihydroxybiphenyl 1,2-Dioxygenase, domain 1"/>
    <property type="match status" value="1"/>
</dbReference>
<sequence length="144" mass="16430">MLFLTLRVARPVTSLVQSSTLYCRGLGLEQLGAFTDHDGFSGIMLGQRDLPWHLEFTQCDAHPLRPTPTQEDMLVLYLPDEEAWLTTCENMLAAGFCRLPAVNPYWDRNGQTFCDHDGYRTVIQRQSWPSLTDGQKNHSADTRR</sequence>
<name>A0A0U5LA48_9GAMM</name>
<dbReference type="PATRIC" id="fig|1619313.3.peg.4150"/>
<dbReference type="EMBL" id="LN907828">
    <property type="protein sequence ID" value="CUU26216.1"/>
    <property type="molecule type" value="Genomic_DNA"/>
</dbReference>
<organism evidence="3 4">
    <name type="scientific">Duffyella gerundensis</name>
    <dbReference type="NCBI Taxonomy" id="1619313"/>
    <lineage>
        <taxon>Bacteria</taxon>
        <taxon>Pseudomonadati</taxon>
        <taxon>Pseudomonadota</taxon>
        <taxon>Gammaproteobacteria</taxon>
        <taxon>Enterobacterales</taxon>
        <taxon>Erwiniaceae</taxon>
        <taxon>Duffyella</taxon>
    </lineage>
</organism>